<dbReference type="InterPro" id="IPR023214">
    <property type="entry name" value="HAD_sf"/>
</dbReference>
<name>A0AAV8W112_9CUCU</name>
<evidence type="ECO:0000313" key="2">
    <source>
        <dbReference type="Proteomes" id="UP001159042"/>
    </source>
</evidence>
<accession>A0AAV8W112</accession>
<dbReference type="InterPro" id="IPR010036">
    <property type="entry name" value="MDP_1_eu_arc"/>
</dbReference>
<evidence type="ECO:0000313" key="1">
    <source>
        <dbReference type="EMBL" id="KAJ8919822.1"/>
    </source>
</evidence>
<proteinExistence type="predicted"/>
<dbReference type="InterPro" id="IPR036412">
    <property type="entry name" value="HAD-like_sf"/>
</dbReference>
<sequence>MYDRGASNGPTVPKTTSLRPRHVFLLYHFLCLNSSVVDYTLWPFWVDTHVYPPFRKKPDGKILDSYGTTIRCYPEVPEVLEKLHCEGYALAVASRTPEIEAAKQLMSLFGWEKYFKYKQIFPGCKVAHFNKIKEQSGLDFSEMMFFDDENRNIRDVNELGVTAVLVKNGVSKKVVDDAIQEFVSNKRKQSVP</sequence>
<dbReference type="PANTHER" id="PTHR17901:SF14">
    <property type="entry name" value="MAGNESIUM-DEPENDENT PHOSPHATASE 1"/>
    <property type="match status" value="1"/>
</dbReference>
<dbReference type="SUPFAM" id="SSF56784">
    <property type="entry name" value="HAD-like"/>
    <property type="match status" value="1"/>
</dbReference>
<comment type="caution">
    <text evidence="1">The sequence shown here is derived from an EMBL/GenBank/DDBJ whole genome shotgun (WGS) entry which is preliminary data.</text>
</comment>
<dbReference type="EMBL" id="JANEYG010000016">
    <property type="protein sequence ID" value="KAJ8919822.1"/>
    <property type="molecule type" value="Genomic_DNA"/>
</dbReference>
<organism evidence="1 2">
    <name type="scientific">Exocentrus adspersus</name>
    <dbReference type="NCBI Taxonomy" id="1586481"/>
    <lineage>
        <taxon>Eukaryota</taxon>
        <taxon>Metazoa</taxon>
        <taxon>Ecdysozoa</taxon>
        <taxon>Arthropoda</taxon>
        <taxon>Hexapoda</taxon>
        <taxon>Insecta</taxon>
        <taxon>Pterygota</taxon>
        <taxon>Neoptera</taxon>
        <taxon>Endopterygota</taxon>
        <taxon>Coleoptera</taxon>
        <taxon>Polyphaga</taxon>
        <taxon>Cucujiformia</taxon>
        <taxon>Chrysomeloidea</taxon>
        <taxon>Cerambycidae</taxon>
        <taxon>Lamiinae</taxon>
        <taxon>Acanthocinini</taxon>
        <taxon>Exocentrus</taxon>
    </lineage>
</organism>
<dbReference type="AlphaFoldDB" id="A0AAV8W112"/>
<keyword evidence="2" id="KW-1185">Reference proteome</keyword>
<dbReference type="GO" id="GO:0003993">
    <property type="term" value="F:acid phosphatase activity"/>
    <property type="evidence" value="ECO:0007669"/>
    <property type="project" value="TreeGrafter"/>
</dbReference>
<dbReference type="Pfam" id="PF12689">
    <property type="entry name" value="Acid_PPase"/>
    <property type="match status" value="1"/>
</dbReference>
<dbReference type="Gene3D" id="3.40.50.1000">
    <property type="entry name" value="HAD superfamily/HAD-like"/>
    <property type="match status" value="1"/>
</dbReference>
<protein>
    <recommendedName>
        <fullName evidence="3">Magnesium-dependent phosphatase 1</fullName>
    </recommendedName>
</protein>
<dbReference type="Proteomes" id="UP001159042">
    <property type="component" value="Unassembled WGS sequence"/>
</dbReference>
<evidence type="ECO:0008006" key="3">
    <source>
        <dbReference type="Google" id="ProtNLM"/>
    </source>
</evidence>
<dbReference type="NCBIfam" id="TIGR01685">
    <property type="entry name" value="MDP-1"/>
    <property type="match status" value="1"/>
</dbReference>
<gene>
    <name evidence="1" type="ORF">NQ315_006351</name>
</gene>
<dbReference type="PANTHER" id="PTHR17901">
    <property type="entry name" value="MAGNESIUM-DEPENDENT PHOSPHATASE 1 MDP1"/>
    <property type="match status" value="1"/>
</dbReference>
<reference evidence="1 2" key="1">
    <citation type="journal article" date="2023" name="Insect Mol. Biol.">
        <title>Genome sequencing provides insights into the evolution of gene families encoding plant cell wall-degrading enzymes in longhorned beetles.</title>
        <authorList>
            <person name="Shin N.R."/>
            <person name="Okamura Y."/>
            <person name="Kirsch R."/>
            <person name="Pauchet Y."/>
        </authorList>
    </citation>
    <scope>NUCLEOTIDE SEQUENCE [LARGE SCALE GENOMIC DNA]</scope>
    <source>
        <strain evidence="1">EAD_L_NR</strain>
    </source>
</reference>